<dbReference type="PANTHER" id="PTHR34406">
    <property type="entry name" value="PROTEIN YCEI"/>
    <property type="match status" value="1"/>
</dbReference>
<dbReference type="Gene3D" id="2.40.128.110">
    <property type="entry name" value="Lipid/polyisoprenoid-binding, YceI-like"/>
    <property type="match status" value="1"/>
</dbReference>
<feature type="domain" description="Lipid/polyisoprenoid-binding YceI-like" evidence="2">
    <location>
        <begin position="3"/>
        <end position="172"/>
    </location>
</feature>
<evidence type="ECO:0000313" key="3">
    <source>
        <dbReference type="EMBL" id="PWA12890.1"/>
    </source>
</evidence>
<accession>A0A2U1K5U5</accession>
<dbReference type="RefSeq" id="WP_116553444.1">
    <property type="nucleotide sequence ID" value="NZ_QCZG01000004.1"/>
</dbReference>
<dbReference type="InterPro" id="IPR036761">
    <property type="entry name" value="TTHA0802/YceI-like_sf"/>
</dbReference>
<dbReference type="AlphaFoldDB" id="A0A2U1K5U5"/>
<dbReference type="EMBL" id="QCZG01000004">
    <property type="protein sequence ID" value="PWA12890.1"/>
    <property type="molecule type" value="Genomic_DNA"/>
</dbReference>
<evidence type="ECO:0000259" key="2">
    <source>
        <dbReference type="SMART" id="SM00867"/>
    </source>
</evidence>
<gene>
    <name evidence="3" type="ORF">DCC39_03195</name>
</gene>
<dbReference type="SUPFAM" id="SSF101874">
    <property type="entry name" value="YceI-like"/>
    <property type="match status" value="1"/>
</dbReference>
<dbReference type="InterPro" id="IPR007372">
    <property type="entry name" value="Lipid/polyisoprenoid-bd_YceI"/>
</dbReference>
<reference evidence="3 4" key="1">
    <citation type="submission" date="2018-04" db="EMBL/GenBank/DDBJ databases">
        <title>Camelliibacillus theae gen. nov., sp. nov., isolated from Pu'er tea.</title>
        <authorList>
            <person name="Niu L."/>
        </authorList>
    </citation>
    <scope>NUCLEOTIDE SEQUENCE [LARGE SCALE GENOMIC DNA]</scope>
    <source>
        <strain evidence="3 4">T8</strain>
    </source>
</reference>
<evidence type="ECO:0000256" key="1">
    <source>
        <dbReference type="ARBA" id="ARBA00008812"/>
    </source>
</evidence>
<organism evidence="3 4">
    <name type="scientific">Pueribacillus theae</name>
    <dbReference type="NCBI Taxonomy" id="2171751"/>
    <lineage>
        <taxon>Bacteria</taxon>
        <taxon>Bacillati</taxon>
        <taxon>Bacillota</taxon>
        <taxon>Bacilli</taxon>
        <taxon>Bacillales</taxon>
        <taxon>Bacillaceae</taxon>
        <taxon>Pueribacillus</taxon>
    </lineage>
</organism>
<dbReference type="Proteomes" id="UP000245998">
    <property type="component" value="Unassembled WGS sequence"/>
</dbReference>
<dbReference type="SMART" id="SM00867">
    <property type="entry name" value="YceI"/>
    <property type="match status" value="1"/>
</dbReference>
<dbReference type="Pfam" id="PF04264">
    <property type="entry name" value="YceI"/>
    <property type="match status" value="1"/>
</dbReference>
<protein>
    <recommendedName>
        <fullName evidence="2">Lipid/polyisoprenoid-binding YceI-like domain-containing protein</fullName>
    </recommendedName>
</protein>
<comment type="similarity">
    <text evidence="1">Belongs to the UPF0312 family.</text>
</comment>
<sequence>MAIWNIDAAHTNVGFSVKHMMVSKVRGNFTNFEGTIEGDPEDLTSAKVQFKIKVESINTSNEDRDNHLRSADFFDAETYPDITFTSTIIEKKDDNEYDVTGDLTIKGVTKPVTLEAEFEGKGVNPWGQEVAGFTVEGKLSRKEFGLTWNQALETGGVLVGDEIKLIIELEANPAQ</sequence>
<proteinExistence type="inferred from homology"/>
<comment type="caution">
    <text evidence="3">The sequence shown here is derived from an EMBL/GenBank/DDBJ whole genome shotgun (WGS) entry which is preliminary data.</text>
</comment>
<evidence type="ECO:0000313" key="4">
    <source>
        <dbReference type="Proteomes" id="UP000245998"/>
    </source>
</evidence>
<keyword evidence="4" id="KW-1185">Reference proteome</keyword>
<dbReference type="OrthoDB" id="9811006at2"/>
<name>A0A2U1K5U5_9BACI</name>
<dbReference type="PANTHER" id="PTHR34406:SF1">
    <property type="entry name" value="PROTEIN YCEI"/>
    <property type="match status" value="1"/>
</dbReference>